<evidence type="ECO:0000256" key="25">
    <source>
        <dbReference type="ARBA" id="ARBA00024615"/>
    </source>
</evidence>
<dbReference type="GO" id="GO:0061709">
    <property type="term" value="P:reticulophagy"/>
    <property type="evidence" value="ECO:0007669"/>
    <property type="project" value="TreeGrafter"/>
</dbReference>
<evidence type="ECO:0000256" key="4">
    <source>
        <dbReference type="ARBA" id="ARBA00004414"/>
    </source>
</evidence>
<keyword evidence="19 28" id="KW-0445">Lipid transport</keyword>
<dbReference type="GO" id="GO:0000422">
    <property type="term" value="P:autophagy of mitochondrion"/>
    <property type="evidence" value="ECO:0007669"/>
    <property type="project" value="TreeGrafter"/>
</dbReference>
<feature type="region of interest" description="Disordered" evidence="29">
    <location>
        <begin position="796"/>
        <end position="818"/>
    </location>
</feature>
<dbReference type="PANTHER" id="PTHR13038">
    <property type="entry name" value="APG9 AUTOPHAGY 9"/>
    <property type="match status" value="1"/>
</dbReference>
<evidence type="ECO:0000256" key="15">
    <source>
        <dbReference type="ARBA" id="ARBA00022989"/>
    </source>
</evidence>
<evidence type="ECO:0000256" key="11">
    <source>
        <dbReference type="ARBA" id="ARBA00022692"/>
    </source>
</evidence>
<gene>
    <name evidence="30" type="primary">atg9a</name>
</gene>
<dbReference type="PANTHER" id="PTHR13038:SF13">
    <property type="entry name" value="AUTOPHAGY-RELATED PROTEIN 9A"/>
    <property type="match status" value="1"/>
</dbReference>
<evidence type="ECO:0000256" key="14">
    <source>
        <dbReference type="ARBA" id="ARBA00022843"/>
    </source>
</evidence>
<comment type="subcellular location">
    <subcellularLocation>
        <location evidence="7">Cytoplasmic vesicle</location>
        <location evidence="7">Autophagosome membrane</location>
        <topology evidence="7">Multi-pass membrane protein</topology>
    </subcellularLocation>
    <subcellularLocation>
        <location evidence="5">Endoplasmic reticulum membrane</location>
        <topology evidence="5">Multi-pass membrane protein</topology>
    </subcellularLocation>
    <subcellularLocation>
        <location evidence="1">Golgi apparatus</location>
        <location evidence="1">trans-Golgi network membrane</location>
        <topology evidence="1">Multi-pass membrane protein</topology>
    </subcellularLocation>
    <subcellularLocation>
        <location evidence="4">Late endosome membrane</location>
    </subcellularLocation>
    <subcellularLocation>
        <location evidence="3">Mitochondrion membrane</location>
        <topology evidence="3">Multi-pass membrane protein</topology>
    </subcellularLocation>
    <subcellularLocation>
        <location evidence="6 28">Preautophagosomal structure membrane</location>
        <topology evidence="6 28">Multi-pass membrane protein</topology>
    </subcellularLocation>
    <subcellularLocation>
        <location evidence="2">Recycling endosome membrane</location>
        <topology evidence="2">Multi-pass membrane protein</topology>
    </subcellularLocation>
</comment>
<reference evidence="30" key="2">
    <citation type="submission" date="2025-09" db="UniProtKB">
        <authorList>
            <consortium name="Ensembl"/>
        </authorList>
    </citation>
    <scope>IDENTIFICATION</scope>
</reference>
<evidence type="ECO:0000256" key="18">
    <source>
        <dbReference type="ARBA" id="ARBA00023034"/>
    </source>
</evidence>
<comment type="catalytic activity">
    <reaction evidence="25">
        <text>a 1,2-diacyl-sn-glycero-3-phosphoethanolamine(in) = a 1,2-diacyl-sn-glycero-3-phosphoethanolamine(out)</text>
        <dbReference type="Rhea" id="RHEA:38895"/>
        <dbReference type="ChEBI" id="CHEBI:64612"/>
    </reaction>
</comment>
<dbReference type="Ensembl" id="ENSGMOT00000064166.1">
    <property type="protein sequence ID" value="ENSGMOP00000028822.1"/>
    <property type="gene ID" value="ENSGMOG00000010871.2"/>
</dbReference>
<keyword evidence="17 28" id="KW-0072">Autophagy</keyword>
<dbReference type="GO" id="GO:0000421">
    <property type="term" value="C:autophagosome membrane"/>
    <property type="evidence" value="ECO:0007669"/>
    <property type="project" value="UniProtKB-SubCell"/>
</dbReference>
<dbReference type="Proteomes" id="UP000694546">
    <property type="component" value="Chromosome 5"/>
</dbReference>
<evidence type="ECO:0000256" key="21">
    <source>
        <dbReference type="ARBA" id="ARBA00023136"/>
    </source>
</evidence>
<feature type="compositionally biased region" description="Basic and acidic residues" evidence="29">
    <location>
        <begin position="1"/>
        <end position="10"/>
    </location>
</feature>
<evidence type="ECO:0000256" key="8">
    <source>
        <dbReference type="ARBA" id="ARBA00006185"/>
    </source>
</evidence>
<comment type="catalytic activity">
    <reaction evidence="26">
        <text>a 1,2-diacyl-sn-glycero-3-phosphocholine(in) = a 1,2-diacyl-sn-glycero-3-phosphocholine(out)</text>
        <dbReference type="Rhea" id="RHEA:38571"/>
        <dbReference type="ChEBI" id="CHEBI:57643"/>
    </reaction>
</comment>
<dbReference type="GO" id="GO:0034045">
    <property type="term" value="C:phagophore assembly site membrane"/>
    <property type="evidence" value="ECO:0007669"/>
    <property type="project" value="UniProtKB-SubCell"/>
</dbReference>
<dbReference type="GO" id="GO:0055038">
    <property type="term" value="C:recycling endosome membrane"/>
    <property type="evidence" value="ECO:0007669"/>
    <property type="project" value="UniProtKB-SubCell"/>
</dbReference>
<evidence type="ECO:0000256" key="7">
    <source>
        <dbReference type="ARBA" id="ARBA00004542"/>
    </source>
</evidence>
<keyword evidence="23" id="KW-0968">Cytoplasmic vesicle</keyword>
<evidence type="ECO:0000256" key="26">
    <source>
        <dbReference type="ARBA" id="ARBA00024631"/>
    </source>
</evidence>
<evidence type="ECO:0000256" key="5">
    <source>
        <dbReference type="ARBA" id="ARBA00004477"/>
    </source>
</evidence>
<evidence type="ECO:0000313" key="30">
    <source>
        <dbReference type="Ensembl" id="ENSGMOP00000028822.1"/>
    </source>
</evidence>
<keyword evidence="15 28" id="KW-1133">Transmembrane helix</keyword>
<feature type="transmembrane region" description="Helical" evidence="28">
    <location>
        <begin position="119"/>
        <end position="137"/>
    </location>
</feature>
<reference evidence="30" key="1">
    <citation type="submission" date="2025-08" db="UniProtKB">
        <authorList>
            <consortium name="Ensembl"/>
        </authorList>
    </citation>
    <scope>IDENTIFICATION</scope>
</reference>
<keyword evidence="21 28" id="KW-0472">Membrane</keyword>
<keyword evidence="11 28" id="KW-0812">Transmembrane</keyword>
<keyword evidence="16" id="KW-0007">Acetylation</keyword>
<evidence type="ECO:0000256" key="23">
    <source>
        <dbReference type="ARBA" id="ARBA00023329"/>
    </source>
</evidence>
<accession>A0A8C5A991</accession>
<comment type="catalytic activity">
    <reaction evidence="24">
        <text>a 1,2-diacyl-sn-glycero-3-phospho-L-serine(in) = a 1,2-diacyl-sn-glycero-3-phospho-L-serine(out)</text>
        <dbReference type="Rhea" id="RHEA:38663"/>
        <dbReference type="ChEBI" id="CHEBI:57262"/>
    </reaction>
</comment>
<comment type="similarity">
    <text evidence="8 28">Belongs to the ATG9 family.</text>
</comment>
<dbReference type="GO" id="GO:0005794">
    <property type="term" value="C:Golgi apparatus"/>
    <property type="evidence" value="ECO:0007669"/>
    <property type="project" value="UniProtKB-SubCell"/>
</dbReference>
<evidence type="ECO:0000256" key="2">
    <source>
        <dbReference type="ARBA" id="ARBA00004195"/>
    </source>
</evidence>
<keyword evidence="14" id="KW-0832">Ubl conjugation</keyword>
<feature type="compositionally biased region" description="Low complexity" evidence="29">
    <location>
        <begin position="755"/>
        <end position="770"/>
    </location>
</feature>
<evidence type="ECO:0000256" key="22">
    <source>
        <dbReference type="ARBA" id="ARBA00023180"/>
    </source>
</evidence>
<keyword evidence="22" id="KW-0325">Glycoprotein</keyword>
<evidence type="ECO:0000313" key="31">
    <source>
        <dbReference type="Proteomes" id="UP000694546"/>
    </source>
</evidence>
<keyword evidence="31" id="KW-1185">Reference proteome</keyword>
<organism evidence="30 31">
    <name type="scientific">Gadus morhua</name>
    <name type="common">Atlantic cod</name>
    <dbReference type="NCBI Taxonomy" id="8049"/>
    <lineage>
        <taxon>Eukaryota</taxon>
        <taxon>Metazoa</taxon>
        <taxon>Chordata</taxon>
        <taxon>Craniata</taxon>
        <taxon>Vertebrata</taxon>
        <taxon>Euteleostomi</taxon>
        <taxon>Actinopterygii</taxon>
        <taxon>Neopterygii</taxon>
        <taxon>Teleostei</taxon>
        <taxon>Neoteleostei</taxon>
        <taxon>Acanthomorphata</taxon>
        <taxon>Zeiogadaria</taxon>
        <taxon>Gadariae</taxon>
        <taxon>Gadiformes</taxon>
        <taxon>Gadoidei</taxon>
        <taxon>Gadidae</taxon>
        <taxon>Gadus</taxon>
    </lineage>
</organism>
<dbReference type="InterPro" id="IPR007241">
    <property type="entry name" value="Autophagy-rel_prot_9"/>
</dbReference>
<evidence type="ECO:0000256" key="27">
    <source>
        <dbReference type="ARBA" id="ARBA00045832"/>
    </source>
</evidence>
<comment type="function">
    <text evidence="28">Phospholipid scramblase involved in autophagy. Cycles between the preautophagosomal structure/phagophore assembly site (PAS) and the cytoplasmic vesicle pool and supplies membrane for the growing autophagosome. Lipid scramblase activity plays a key role in preautophagosomal structure/phagophore assembly by distributing the phospholipids that arrive through ATG2 from the cytoplasmic to the luminal leaflet of the bilayer, thereby driving autophagosomal membrane expansion.</text>
</comment>
<dbReference type="Pfam" id="PF04109">
    <property type="entry name" value="ATG9"/>
    <property type="match status" value="1"/>
</dbReference>
<sequence>MAHFDTEYQRLEASYSDSPPGEENLLVHVPEGAKSQWHHIENLDLFFQRISFKNGFTCMLLGEIFELVQLLFVVGFTVFLANCVDYDILFANKFVNHTDSSKVTLPDAFLPVDVCSARIRDNAFVIFVLIISGIFWLHRLVKFIYNICCYWEIRSFYTNALKMTMVRSELPYVTWQEVQARIVEIQKEHQICIHKKELSELDIYHRILRFKNYMVAMVNKSLLPMRFRPPLLGEVVFYTRGLKYNFELIFFWGPGSLFGNEWSLKTEYKKGGNRQELADRLASRILWIGIANLLLCPVILVWQILYAFFSYTEVIKREPGSLGARCWSLYGRCYLRHFNELDHELMSRLSKGYKPSSKYMNCFLSPLLTVVAKNVAFFAGSLLAVLIALTIYDEDVLAVEHVLSSITLLGVCVTVCRSFIPDKHMVFCPEQLLRVILAHIHYMPDHWQGNAHRYETRDQFSQLFQYKAVFILEELISPVVTPFILIFSLRRKSLEIIDFFRNFTVEVVGVGDTCSFAQMDIRQHGHPAWMSAGKTEASIYQQAEDGKTELSLMHFAITNPQWQPPQETTHFISQLKEKVHREVGGASGDVLNSISTSEPRSLVANLLGGPTTLGSVHFGRDCSLTNQGVAGLGEGVSALRSLSPVSSSLHLRGSMSTAHRAVGHASSVSRTMGGSGTVSSGSSVWEGQMTSMVLSEYASTEMSIHALYMHESRGDLSRHTWHRQESDDSSDSMVDEVRSDARTHLRNFPRSQTFPSAAPSPSAIPTSASVAGSNSQCYLGAGGRVVRSARVPMGGWAEDGQAAPRLHTPVPEEGSEDEVAPHIHRVNTNHALTCFLFCFLFK</sequence>
<evidence type="ECO:0000256" key="16">
    <source>
        <dbReference type="ARBA" id="ARBA00022990"/>
    </source>
</evidence>
<feature type="transmembrane region" description="Helical" evidence="28">
    <location>
        <begin position="285"/>
        <end position="309"/>
    </location>
</feature>
<evidence type="ECO:0000256" key="29">
    <source>
        <dbReference type="SAM" id="MobiDB-lite"/>
    </source>
</evidence>
<evidence type="ECO:0000256" key="20">
    <source>
        <dbReference type="ARBA" id="ARBA00023128"/>
    </source>
</evidence>
<comment type="function">
    <text evidence="27">Phospholipid scramblase involved in autophagy by mediating autophagosomal membrane expansion. Cycles between the preautophagosomal structure/phagophore assembly site (PAS) and the cytoplasmic vesicle pool and supplies membrane for the growing autophagosome. Lipid scramblase activity plays a key role in preautophagosomal structure/phagophore assembly by distributing the phospholipids that arrive through ATG2 (ATG2A or ATG2B) from the cytoplasmic to the luminal leaflet of the bilayer, thereby driving autophagosomal membrane expansion. Also required to supply phosphatidylinositol 4-phosphate to the autophagosome initiation site by recruiting the phosphatidylinositol 4-kinase beta (PI4KB) in a process dependent on ARFIP2, but not ARFIP1. In addition to autophagy, also plays a role in necrotic cell death.</text>
</comment>
<feature type="transmembrane region" description="Helical" evidence="28">
    <location>
        <begin position="363"/>
        <end position="389"/>
    </location>
</feature>
<name>A0A8C5A991_GADMO</name>
<evidence type="ECO:0000256" key="9">
    <source>
        <dbReference type="ARBA" id="ARBA00022448"/>
    </source>
</evidence>
<evidence type="ECO:0000256" key="19">
    <source>
        <dbReference type="ARBA" id="ARBA00023055"/>
    </source>
</evidence>
<feature type="transmembrane region" description="Helical" evidence="28">
    <location>
        <begin position="58"/>
        <end position="81"/>
    </location>
</feature>
<evidence type="ECO:0000256" key="1">
    <source>
        <dbReference type="ARBA" id="ARBA00004166"/>
    </source>
</evidence>
<keyword evidence="18" id="KW-0333">Golgi apparatus</keyword>
<evidence type="ECO:0000256" key="12">
    <source>
        <dbReference type="ARBA" id="ARBA00022753"/>
    </source>
</evidence>
<keyword evidence="13" id="KW-0256">Endoplasmic reticulum</keyword>
<evidence type="ECO:0000256" key="6">
    <source>
        <dbReference type="ARBA" id="ARBA00004511"/>
    </source>
</evidence>
<keyword evidence="20" id="KW-0496">Mitochondrion</keyword>
<evidence type="ECO:0000256" key="28">
    <source>
        <dbReference type="RuleBase" id="RU364027"/>
    </source>
</evidence>
<dbReference type="GO" id="GO:0034727">
    <property type="term" value="P:piecemeal microautophagy of the nucleus"/>
    <property type="evidence" value="ECO:0007669"/>
    <property type="project" value="TreeGrafter"/>
</dbReference>
<evidence type="ECO:0000256" key="13">
    <source>
        <dbReference type="ARBA" id="ARBA00022824"/>
    </source>
</evidence>
<dbReference type="GO" id="GO:0031966">
    <property type="term" value="C:mitochondrial membrane"/>
    <property type="evidence" value="ECO:0007669"/>
    <property type="project" value="UniProtKB-SubCell"/>
</dbReference>
<feature type="region of interest" description="Disordered" evidence="29">
    <location>
        <begin position="1"/>
        <end position="20"/>
    </location>
</feature>
<protein>
    <recommendedName>
        <fullName evidence="28">Autophagy-related protein 9</fullName>
    </recommendedName>
</protein>
<keyword evidence="9 28" id="KW-0813">Transport</keyword>
<dbReference type="GO" id="GO:0034497">
    <property type="term" value="P:protein localization to phagophore assembly site"/>
    <property type="evidence" value="ECO:0007669"/>
    <property type="project" value="TreeGrafter"/>
</dbReference>
<dbReference type="GO" id="GO:0005789">
    <property type="term" value="C:endoplasmic reticulum membrane"/>
    <property type="evidence" value="ECO:0007669"/>
    <property type="project" value="UniProtKB-SubCell"/>
</dbReference>
<keyword evidence="12" id="KW-0967">Endosome</keyword>
<keyword evidence="10" id="KW-0597">Phosphoprotein</keyword>
<dbReference type="AlphaFoldDB" id="A0A8C5A991"/>
<evidence type="ECO:0000256" key="3">
    <source>
        <dbReference type="ARBA" id="ARBA00004225"/>
    </source>
</evidence>
<evidence type="ECO:0000256" key="17">
    <source>
        <dbReference type="ARBA" id="ARBA00023006"/>
    </source>
</evidence>
<proteinExistence type="inferred from homology"/>
<feature type="region of interest" description="Disordered" evidence="29">
    <location>
        <begin position="715"/>
        <end position="770"/>
    </location>
</feature>
<dbReference type="GeneTree" id="ENSGT00390000014839"/>
<feature type="compositionally biased region" description="Basic and acidic residues" evidence="29">
    <location>
        <begin position="715"/>
        <end position="726"/>
    </location>
</feature>
<dbReference type="GO" id="GO:0031902">
    <property type="term" value="C:late endosome membrane"/>
    <property type="evidence" value="ECO:0007669"/>
    <property type="project" value="UniProtKB-SubCell"/>
</dbReference>
<evidence type="ECO:0000256" key="10">
    <source>
        <dbReference type="ARBA" id="ARBA00022553"/>
    </source>
</evidence>
<evidence type="ECO:0000256" key="24">
    <source>
        <dbReference type="ARBA" id="ARBA00024479"/>
    </source>
</evidence>
<dbReference type="GO" id="GO:0006869">
    <property type="term" value="P:lipid transport"/>
    <property type="evidence" value="ECO:0007669"/>
    <property type="project" value="UniProtKB-KW"/>
</dbReference>
<feature type="transmembrane region" description="Helical" evidence="28">
    <location>
        <begin position="401"/>
        <end position="420"/>
    </location>
</feature>